<dbReference type="Proteomes" id="UP000013520">
    <property type="component" value="Chromosome"/>
</dbReference>
<dbReference type="PANTHER" id="PTHR11088">
    <property type="entry name" value="TRNA DIMETHYLALLYLTRANSFERASE"/>
    <property type="match status" value="1"/>
</dbReference>
<evidence type="ECO:0000256" key="1">
    <source>
        <dbReference type="ARBA" id="ARBA00001946"/>
    </source>
</evidence>
<keyword evidence="6 10" id="KW-0547">Nucleotide-binding</keyword>
<keyword evidence="4 10" id="KW-0808">Transferase</keyword>
<dbReference type="KEGG" id="dgi:Desgi_1933"/>
<accession>R4KP23</accession>
<comment type="similarity">
    <text evidence="3 10 13">Belongs to the IPP transferase family.</text>
</comment>
<evidence type="ECO:0000256" key="2">
    <source>
        <dbReference type="ARBA" id="ARBA00003213"/>
    </source>
</evidence>
<dbReference type="AlphaFoldDB" id="R4KP23"/>
<dbReference type="Pfam" id="PF01715">
    <property type="entry name" value="IPPT"/>
    <property type="match status" value="1"/>
</dbReference>
<evidence type="ECO:0000313" key="15">
    <source>
        <dbReference type="Proteomes" id="UP000013520"/>
    </source>
</evidence>
<feature type="site" description="Interaction with substrate tRNA" evidence="10">
    <location>
        <position position="105"/>
    </location>
</feature>
<evidence type="ECO:0000256" key="13">
    <source>
        <dbReference type="RuleBase" id="RU003785"/>
    </source>
</evidence>
<dbReference type="InterPro" id="IPR027417">
    <property type="entry name" value="P-loop_NTPase"/>
</dbReference>
<protein>
    <recommendedName>
        <fullName evidence="10">tRNA dimethylallyltransferase</fullName>
        <ecNumber evidence="10">2.5.1.75</ecNumber>
    </recommendedName>
    <alternativeName>
        <fullName evidence="10">Dimethylallyl diphosphate:tRNA dimethylallyltransferase</fullName>
        <shortName evidence="10">DMAPP:tRNA dimethylallyltransferase</shortName>
        <shortName evidence="10">DMATase</shortName>
    </alternativeName>
    <alternativeName>
        <fullName evidence="10">Isopentenyl-diphosphate:tRNA isopentenyltransferase</fullName>
        <shortName evidence="10">IPP transferase</shortName>
        <shortName evidence="10">IPPT</shortName>
        <shortName evidence="10">IPTase</shortName>
    </alternativeName>
</protein>
<keyword evidence="15" id="KW-1185">Reference proteome</keyword>
<evidence type="ECO:0000256" key="7">
    <source>
        <dbReference type="ARBA" id="ARBA00022840"/>
    </source>
</evidence>
<keyword evidence="7 10" id="KW-0067">ATP-binding</keyword>
<evidence type="ECO:0000256" key="11">
    <source>
        <dbReference type="RuleBase" id="RU003783"/>
    </source>
</evidence>
<dbReference type="STRING" id="767817.Desgi_1933"/>
<evidence type="ECO:0000256" key="4">
    <source>
        <dbReference type="ARBA" id="ARBA00022679"/>
    </source>
</evidence>
<evidence type="ECO:0000256" key="6">
    <source>
        <dbReference type="ARBA" id="ARBA00022741"/>
    </source>
</evidence>
<feature type="region of interest" description="Interaction with substrate tRNA" evidence="10">
    <location>
        <begin position="39"/>
        <end position="42"/>
    </location>
</feature>
<evidence type="ECO:0000256" key="12">
    <source>
        <dbReference type="RuleBase" id="RU003784"/>
    </source>
</evidence>
<dbReference type="EMBL" id="CP003273">
    <property type="protein sequence ID" value="AGL01381.1"/>
    <property type="molecule type" value="Genomic_DNA"/>
</dbReference>
<dbReference type="SUPFAM" id="SSF52540">
    <property type="entry name" value="P-loop containing nucleoside triphosphate hydrolases"/>
    <property type="match status" value="1"/>
</dbReference>
<evidence type="ECO:0000256" key="9">
    <source>
        <dbReference type="ARBA" id="ARBA00049563"/>
    </source>
</evidence>
<feature type="binding site" evidence="10">
    <location>
        <begin position="16"/>
        <end position="21"/>
    </location>
    <ligand>
        <name>substrate</name>
    </ligand>
</feature>
<dbReference type="InterPro" id="IPR039657">
    <property type="entry name" value="Dimethylallyltransferase"/>
</dbReference>
<dbReference type="HOGENOM" id="CLU_032616_0_1_9"/>
<name>R4KP23_9FIRM</name>
<organism evidence="14 15">
    <name type="scientific">Desulfoscipio gibsoniae DSM 7213</name>
    <dbReference type="NCBI Taxonomy" id="767817"/>
    <lineage>
        <taxon>Bacteria</taxon>
        <taxon>Bacillati</taxon>
        <taxon>Bacillota</taxon>
        <taxon>Clostridia</taxon>
        <taxon>Eubacteriales</taxon>
        <taxon>Desulfallaceae</taxon>
        <taxon>Desulfoscipio</taxon>
    </lineage>
</organism>
<dbReference type="RefSeq" id="WP_006522561.1">
    <property type="nucleotide sequence ID" value="NC_021184.1"/>
</dbReference>
<dbReference type="Gene3D" id="3.40.50.300">
    <property type="entry name" value="P-loop containing nucleotide triphosphate hydrolases"/>
    <property type="match status" value="1"/>
</dbReference>
<dbReference type="NCBIfam" id="TIGR00174">
    <property type="entry name" value="miaA"/>
    <property type="match status" value="1"/>
</dbReference>
<evidence type="ECO:0000313" key="14">
    <source>
        <dbReference type="EMBL" id="AGL01381.1"/>
    </source>
</evidence>
<keyword evidence="5 10" id="KW-0819">tRNA processing</keyword>
<dbReference type="HAMAP" id="MF_00185">
    <property type="entry name" value="IPP_trans"/>
    <property type="match status" value="1"/>
</dbReference>
<proteinExistence type="inferred from homology"/>
<feature type="site" description="Interaction with substrate tRNA" evidence="10">
    <location>
        <position position="128"/>
    </location>
</feature>
<evidence type="ECO:0000256" key="3">
    <source>
        <dbReference type="ARBA" id="ARBA00005842"/>
    </source>
</evidence>
<comment type="subunit">
    <text evidence="10">Monomer.</text>
</comment>
<dbReference type="GO" id="GO:0006400">
    <property type="term" value="P:tRNA modification"/>
    <property type="evidence" value="ECO:0007669"/>
    <property type="project" value="TreeGrafter"/>
</dbReference>
<dbReference type="EC" id="2.5.1.75" evidence="10"/>
<dbReference type="Gene3D" id="1.10.20.140">
    <property type="match status" value="1"/>
</dbReference>
<dbReference type="PANTHER" id="PTHR11088:SF60">
    <property type="entry name" value="TRNA DIMETHYLALLYLTRANSFERASE"/>
    <property type="match status" value="1"/>
</dbReference>
<comment type="catalytic activity">
    <reaction evidence="9 10 11">
        <text>adenosine(37) in tRNA + dimethylallyl diphosphate = N(6)-dimethylallyladenosine(37) in tRNA + diphosphate</text>
        <dbReference type="Rhea" id="RHEA:26482"/>
        <dbReference type="Rhea" id="RHEA-COMP:10162"/>
        <dbReference type="Rhea" id="RHEA-COMP:10375"/>
        <dbReference type="ChEBI" id="CHEBI:33019"/>
        <dbReference type="ChEBI" id="CHEBI:57623"/>
        <dbReference type="ChEBI" id="CHEBI:74411"/>
        <dbReference type="ChEBI" id="CHEBI:74415"/>
        <dbReference type="EC" id="2.5.1.75"/>
    </reaction>
</comment>
<evidence type="ECO:0000256" key="8">
    <source>
        <dbReference type="ARBA" id="ARBA00022842"/>
    </source>
</evidence>
<comment type="cofactor">
    <cofactor evidence="1 10">
        <name>Mg(2+)</name>
        <dbReference type="ChEBI" id="CHEBI:18420"/>
    </cofactor>
</comment>
<feature type="binding site" evidence="10">
    <location>
        <begin position="14"/>
        <end position="21"/>
    </location>
    <ligand>
        <name>ATP</name>
        <dbReference type="ChEBI" id="CHEBI:30616"/>
    </ligand>
</feature>
<dbReference type="InterPro" id="IPR018022">
    <property type="entry name" value="IPT"/>
</dbReference>
<sequence length="318" mass="36440">MGNNRKIPLLVVAGPTATGKTAVAVEVALGLNGEVVSADSMQIYRFMDIGTAKPTAQEMKGVPHHLIDIVYPDADFTVAVFQRLAREAIENIYRCGRVPLLVGGTGFYIDAVIYDYDFSGTGADEEFRKSLQEKAEQKGKKAVHEMLEEVDPVIASRIHVNDLKRTIRALEIHRQTGDAGALFRNNNKLAYPEYNILFIVLYYQRKKLYSRIEKRVDKMIDRGLVTEVQGLLDAGYHRNLVSMQGLGYKEIVGYLHHEYSLDEAVNLLKRNTRRFAKRQLTWFRRYSSIKWIDMEKYDTINNVAEEIKYHMAELTRCR</sequence>
<keyword evidence="8 10" id="KW-0460">Magnesium</keyword>
<comment type="caution">
    <text evidence="10">Lacks conserved residue(s) required for the propagation of feature annotation.</text>
</comment>
<reference evidence="14 15" key="1">
    <citation type="submission" date="2012-01" db="EMBL/GenBank/DDBJ databases">
        <title>Complete sequence of Desulfotomaculum gibsoniae DSM 7213.</title>
        <authorList>
            <consortium name="US DOE Joint Genome Institute"/>
            <person name="Lucas S."/>
            <person name="Han J."/>
            <person name="Lapidus A."/>
            <person name="Cheng J.-F."/>
            <person name="Goodwin L."/>
            <person name="Pitluck S."/>
            <person name="Peters L."/>
            <person name="Ovchinnikova G."/>
            <person name="Teshima H."/>
            <person name="Detter J.C."/>
            <person name="Han C."/>
            <person name="Tapia R."/>
            <person name="Land M."/>
            <person name="Hauser L."/>
            <person name="Kyrpides N."/>
            <person name="Ivanova N."/>
            <person name="Pagani I."/>
            <person name="Parshina S."/>
            <person name="Plugge C."/>
            <person name="Muyzer G."/>
            <person name="Kuever J."/>
            <person name="Ivanova A."/>
            <person name="Nazina T."/>
            <person name="Klenk H.-P."/>
            <person name="Brambilla E."/>
            <person name="Spring S."/>
            <person name="Stams A.F."/>
            <person name="Woyke T."/>
        </authorList>
    </citation>
    <scope>NUCLEOTIDE SEQUENCE [LARGE SCALE GENOMIC DNA]</scope>
    <source>
        <strain evidence="14 15">DSM 7213</strain>
    </source>
</reference>
<comment type="function">
    <text evidence="2 10 12">Catalyzes the transfer of a dimethylallyl group onto the adenine at position 37 in tRNAs that read codons beginning with uridine, leading to the formation of N6-(dimethylallyl)adenosine (i(6)A).</text>
</comment>
<gene>
    <name evidence="10" type="primary">miaA</name>
    <name evidence="14" type="ORF">Desgi_1933</name>
</gene>
<evidence type="ECO:0000256" key="5">
    <source>
        <dbReference type="ARBA" id="ARBA00022694"/>
    </source>
</evidence>
<dbReference type="eggNOG" id="COG0324">
    <property type="taxonomic scope" value="Bacteria"/>
</dbReference>
<evidence type="ECO:0000256" key="10">
    <source>
        <dbReference type="HAMAP-Rule" id="MF_00185"/>
    </source>
</evidence>
<dbReference type="GO" id="GO:0052381">
    <property type="term" value="F:tRNA dimethylallyltransferase activity"/>
    <property type="evidence" value="ECO:0007669"/>
    <property type="project" value="UniProtKB-UniRule"/>
</dbReference>
<dbReference type="OrthoDB" id="9776390at2"/>
<dbReference type="GO" id="GO:0005524">
    <property type="term" value="F:ATP binding"/>
    <property type="evidence" value="ECO:0007669"/>
    <property type="project" value="UniProtKB-UniRule"/>
</dbReference>